<dbReference type="GeneID" id="78454348"/>
<protein>
    <submittedName>
        <fullName evidence="1">Bacteriophage protein gp37</fullName>
    </submittedName>
</protein>
<dbReference type="Proteomes" id="UP000249008">
    <property type="component" value="Chromosome 1"/>
</dbReference>
<sequence length="265" mass="31300">MSEIWNPWHGCYKKSEGCLNCYMYYLDAQRGQRSDVIYKVKNNFNFPLKKDRKGNYKIKKGTLLYTCMTSDFFLEEADEWRKEIWDMIRIRTDVIFWILTKRPERIEEALPSDWGEGWDNVCINVTVENQKRADERIPILLELPFKYKGVVAAPILGSINIEKYLKTGIINDVSASGENYAGARSCDYDWIKNLYEQCSLYDTTFNFFETGEYFIKNGKKYHIPKKLQKEQAEKSGLNYRGKKSSIILKEIEKDEQMQLFNIKNN</sequence>
<reference evidence="1 2" key="1">
    <citation type="submission" date="2018-06" db="EMBL/GenBank/DDBJ databases">
        <authorList>
            <consortium name="Pathogen Informatics"/>
            <person name="Doyle S."/>
        </authorList>
    </citation>
    <scope>NUCLEOTIDE SEQUENCE [LARGE SCALE GENOMIC DNA]</scope>
    <source>
        <strain evidence="1 2">NCTC12112</strain>
    </source>
</reference>
<dbReference type="InterPro" id="IPR011101">
    <property type="entry name" value="DUF5131"/>
</dbReference>
<evidence type="ECO:0000313" key="1">
    <source>
        <dbReference type="EMBL" id="SQJ15717.1"/>
    </source>
</evidence>
<dbReference type="EMBL" id="LS483487">
    <property type="protein sequence ID" value="SQJ15717.1"/>
    <property type="molecule type" value="Genomic_DNA"/>
</dbReference>
<dbReference type="AlphaFoldDB" id="A0AAX2JGW6"/>
<name>A0AAX2JGW6_9FUSO</name>
<organism evidence="1 2">
    <name type="scientific">Fusobacterium ulcerans</name>
    <dbReference type="NCBI Taxonomy" id="861"/>
    <lineage>
        <taxon>Bacteria</taxon>
        <taxon>Fusobacteriati</taxon>
        <taxon>Fusobacteriota</taxon>
        <taxon>Fusobacteriia</taxon>
        <taxon>Fusobacteriales</taxon>
        <taxon>Fusobacteriaceae</taxon>
        <taxon>Fusobacterium</taxon>
    </lineage>
</organism>
<dbReference type="Pfam" id="PF07505">
    <property type="entry name" value="DUF5131"/>
    <property type="match status" value="1"/>
</dbReference>
<accession>A0AAX2JGW6</accession>
<evidence type="ECO:0000313" key="2">
    <source>
        <dbReference type="Proteomes" id="UP000249008"/>
    </source>
</evidence>
<proteinExistence type="predicted"/>
<dbReference type="RefSeq" id="WP_005978453.1">
    <property type="nucleotide sequence ID" value="NZ_CABKNW010000004.1"/>
</dbReference>
<dbReference type="KEGG" id="ful:C4N20_05975"/>
<gene>
    <name evidence="1" type="ORF">NCTC12112_03084</name>
</gene>